<dbReference type="FunFam" id="3.30.530.20:FF:000007">
    <property type="entry name" value="Major pollen allergen Bet v 1-A"/>
    <property type="match status" value="1"/>
</dbReference>
<dbReference type="OrthoDB" id="1500546at2759"/>
<evidence type="ECO:0000313" key="4">
    <source>
        <dbReference type="Proteomes" id="UP000797356"/>
    </source>
</evidence>
<evidence type="ECO:0000256" key="1">
    <source>
        <dbReference type="ARBA" id="ARBA00009744"/>
    </source>
</evidence>
<dbReference type="GO" id="GO:0038023">
    <property type="term" value="F:signaling receptor activity"/>
    <property type="evidence" value="ECO:0007669"/>
    <property type="project" value="InterPro"/>
</dbReference>
<keyword evidence="4" id="KW-1185">Reference proteome</keyword>
<dbReference type="Proteomes" id="UP000797356">
    <property type="component" value="Chromosome 16"/>
</dbReference>
<dbReference type="GO" id="GO:0004864">
    <property type="term" value="F:protein phosphatase inhibitor activity"/>
    <property type="evidence" value="ECO:0007669"/>
    <property type="project" value="InterPro"/>
</dbReference>
<comment type="caution">
    <text evidence="3">The sequence shown here is derived from an EMBL/GenBank/DDBJ whole genome shotgun (WGS) entry which is preliminary data.</text>
</comment>
<dbReference type="SUPFAM" id="SSF55961">
    <property type="entry name" value="Bet v1-like"/>
    <property type="match status" value="1"/>
</dbReference>
<dbReference type="InterPro" id="IPR023393">
    <property type="entry name" value="START-like_dom_sf"/>
</dbReference>
<dbReference type="PANTHER" id="PTHR31213">
    <property type="entry name" value="OS08G0374000 PROTEIN-RELATED"/>
    <property type="match status" value="1"/>
</dbReference>
<dbReference type="Gene3D" id="3.30.530.20">
    <property type="match status" value="1"/>
</dbReference>
<dbReference type="AlphaFoldDB" id="A0A8K0IY68"/>
<dbReference type="CDD" id="cd07816">
    <property type="entry name" value="Bet_v1-like"/>
    <property type="match status" value="1"/>
</dbReference>
<gene>
    <name evidence="3" type="ORF">COCNU_16G003900</name>
</gene>
<reference evidence="3" key="1">
    <citation type="journal article" date="2017" name="Gigascience">
        <title>The genome draft of coconut (Cocos nucifera).</title>
        <authorList>
            <person name="Xiao Y."/>
            <person name="Xu P."/>
            <person name="Fan H."/>
            <person name="Baudouin L."/>
            <person name="Xia W."/>
            <person name="Bocs S."/>
            <person name="Xu J."/>
            <person name="Li Q."/>
            <person name="Guo A."/>
            <person name="Zhou L."/>
            <person name="Li J."/>
            <person name="Wu Y."/>
            <person name="Ma Z."/>
            <person name="Armero A."/>
            <person name="Issali A.E."/>
            <person name="Liu N."/>
            <person name="Peng M."/>
            <person name="Yang Y."/>
        </authorList>
    </citation>
    <scope>NUCLEOTIDE SEQUENCE</scope>
    <source>
        <tissue evidence="3">Spear leaf of Hainan Tall coconut</tissue>
    </source>
</reference>
<comment type="similarity">
    <text evidence="1">Belongs to the BetVI family.</text>
</comment>
<dbReference type="GO" id="GO:0005634">
    <property type="term" value="C:nucleus"/>
    <property type="evidence" value="ECO:0007669"/>
    <property type="project" value="TreeGrafter"/>
</dbReference>
<reference evidence="3" key="2">
    <citation type="submission" date="2019-07" db="EMBL/GenBank/DDBJ databases">
        <authorList>
            <person name="Yang Y."/>
            <person name="Bocs S."/>
            <person name="Baudouin L."/>
        </authorList>
    </citation>
    <scope>NUCLEOTIDE SEQUENCE</scope>
    <source>
        <tissue evidence="3">Spear leaf of Hainan Tall coconut</tissue>
    </source>
</reference>
<dbReference type="GO" id="GO:0005737">
    <property type="term" value="C:cytoplasm"/>
    <property type="evidence" value="ECO:0007669"/>
    <property type="project" value="TreeGrafter"/>
</dbReference>
<dbReference type="InterPro" id="IPR024949">
    <property type="entry name" value="Bet_v_I_allergen"/>
</dbReference>
<evidence type="ECO:0000313" key="3">
    <source>
        <dbReference type="EMBL" id="KAG1371296.1"/>
    </source>
</evidence>
<organism evidence="3 4">
    <name type="scientific">Cocos nucifera</name>
    <name type="common">Coconut palm</name>
    <dbReference type="NCBI Taxonomy" id="13894"/>
    <lineage>
        <taxon>Eukaryota</taxon>
        <taxon>Viridiplantae</taxon>
        <taxon>Streptophyta</taxon>
        <taxon>Embryophyta</taxon>
        <taxon>Tracheophyta</taxon>
        <taxon>Spermatophyta</taxon>
        <taxon>Magnoliopsida</taxon>
        <taxon>Liliopsida</taxon>
        <taxon>Arecaceae</taxon>
        <taxon>Arecoideae</taxon>
        <taxon>Cocoseae</taxon>
        <taxon>Attaleinae</taxon>
        <taxon>Cocos</taxon>
    </lineage>
</organism>
<feature type="domain" description="Bet v I/Major latex protein" evidence="2">
    <location>
        <begin position="3"/>
        <end position="160"/>
    </location>
</feature>
<dbReference type="EMBL" id="CM017887">
    <property type="protein sequence ID" value="KAG1371296.1"/>
    <property type="molecule type" value="Genomic_DNA"/>
</dbReference>
<dbReference type="Pfam" id="PF00407">
    <property type="entry name" value="Bet_v_1"/>
    <property type="match status" value="1"/>
</dbReference>
<sequence>MSPSTWTLEIESPAPAARLFKAVLDWHSLAPKLLPNIIASAAGVQGDGSVGSVRQLNFTSGVGAIFAAMPFGYVKERLDFVDFDKFECKHSLVEGGDLGKTIESASTQFKFEQTSKGGCACKVVTTYKPLPGVENKDEVAKAKEAVTGIIKAAEAYLLANPGAYA</sequence>
<dbReference type="GO" id="GO:0006952">
    <property type="term" value="P:defense response"/>
    <property type="evidence" value="ECO:0007669"/>
    <property type="project" value="InterPro"/>
</dbReference>
<dbReference type="PRINTS" id="PR00634">
    <property type="entry name" value="BETALLERGEN"/>
</dbReference>
<name>A0A8K0IY68_COCNU</name>
<dbReference type="InterPro" id="IPR050279">
    <property type="entry name" value="Plant_def-hormone_signal"/>
</dbReference>
<dbReference type="PANTHER" id="PTHR31213:SF201">
    <property type="entry name" value="OS03G0300400 PROTEIN"/>
    <property type="match status" value="1"/>
</dbReference>
<protein>
    <submittedName>
        <fullName evidence="3">Pathogenesis-related protein 1-like</fullName>
    </submittedName>
</protein>
<dbReference type="InterPro" id="IPR000916">
    <property type="entry name" value="Bet_v_I/MLP"/>
</dbReference>
<accession>A0A8K0IY68</accession>
<evidence type="ECO:0000259" key="2">
    <source>
        <dbReference type="Pfam" id="PF00407"/>
    </source>
</evidence>
<dbReference type="GO" id="GO:0010427">
    <property type="term" value="F:abscisic acid binding"/>
    <property type="evidence" value="ECO:0007669"/>
    <property type="project" value="InterPro"/>
</dbReference>
<proteinExistence type="inferred from homology"/>
<dbReference type="GO" id="GO:0009738">
    <property type="term" value="P:abscisic acid-activated signaling pathway"/>
    <property type="evidence" value="ECO:0007669"/>
    <property type="project" value="InterPro"/>
</dbReference>